<proteinExistence type="inferred from homology"/>
<accession>A0A4S8LAR9</accession>
<dbReference type="Gene3D" id="3.40.47.10">
    <property type="match status" value="1"/>
</dbReference>
<name>A0A4S8LAR9_DENBC</name>
<organism evidence="5 6">
    <name type="scientific">Dendrothele bispora (strain CBS 962.96)</name>
    <dbReference type="NCBI Taxonomy" id="1314807"/>
    <lineage>
        <taxon>Eukaryota</taxon>
        <taxon>Fungi</taxon>
        <taxon>Dikarya</taxon>
        <taxon>Basidiomycota</taxon>
        <taxon>Agaricomycotina</taxon>
        <taxon>Agaricomycetes</taxon>
        <taxon>Agaricomycetidae</taxon>
        <taxon>Agaricales</taxon>
        <taxon>Agaricales incertae sedis</taxon>
        <taxon>Dendrothele</taxon>
    </lineage>
</organism>
<dbReference type="InterPro" id="IPR013746">
    <property type="entry name" value="HMG_CoA_synt_C_dom"/>
</dbReference>
<keyword evidence="2" id="KW-0808">Transferase</keyword>
<feature type="domain" description="Hydroxymethylglutaryl-coenzyme A synthase C-terminal" evidence="4">
    <location>
        <begin position="114"/>
        <end position="306"/>
    </location>
</feature>
<evidence type="ECO:0000256" key="2">
    <source>
        <dbReference type="ARBA" id="ARBA00022679"/>
    </source>
</evidence>
<dbReference type="GO" id="GO:0006084">
    <property type="term" value="P:acetyl-CoA metabolic process"/>
    <property type="evidence" value="ECO:0007669"/>
    <property type="project" value="InterPro"/>
</dbReference>
<dbReference type="Pfam" id="PF08540">
    <property type="entry name" value="HMG_CoA_synt_C"/>
    <property type="match status" value="1"/>
</dbReference>
<dbReference type="PANTHER" id="PTHR43323">
    <property type="entry name" value="3-HYDROXY-3-METHYLGLUTARYL COENZYME A SYNTHASE"/>
    <property type="match status" value="1"/>
</dbReference>
<dbReference type="InterPro" id="IPR013528">
    <property type="entry name" value="HMG_CoA_synth_N"/>
</dbReference>
<evidence type="ECO:0000256" key="1">
    <source>
        <dbReference type="ARBA" id="ARBA00007061"/>
    </source>
</evidence>
<dbReference type="Proteomes" id="UP000297245">
    <property type="component" value="Unassembled WGS sequence"/>
</dbReference>
<dbReference type="Pfam" id="PF01154">
    <property type="entry name" value="HMG_CoA_synt_N"/>
    <property type="match status" value="1"/>
</dbReference>
<dbReference type="OrthoDB" id="3096370at2759"/>
<evidence type="ECO:0000313" key="6">
    <source>
        <dbReference type="Proteomes" id="UP000297245"/>
    </source>
</evidence>
<dbReference type="EMBL" id="ML179533">
    <property type="protein sequence ID" value="THU85730.1"/>
    <property type="molecule type" value="Genomic_DNA"/>
</dbReference>
<evidence type="ECO:0000259" key="4">
    <source>
        <dbReference type="Pfam" id="PF08540"/>
    </source>
</evidence>
<dbReference type="GO" id="GO:0004421">
    <property type="term" value="F:hydroxymethylglutaryl-CoA synthase activity"/>
    <property type="evidence" value="ECO:0007669"/>
    <property type="project" value="InterPro"/>
</dbReference>
<dbReference type="GO" id="GO:0010142">
    <property type="term" value="P:farnesyl diphosphate biosynthetic process, mevalonate pathway"/>
    <property type="evidence" value="ECO:0007669"/>
    <property type="project" value="InterPro"/>
</dbReference>
<dbReference type="AlphaFoldDB" id="A0A4S8LAR9"/>
<sequence length="313" mass="34058">AVSSLLTKYRIDPCTVGRVDLSTSTFAKTRLLCSISSYINTDVDFVESTNATTAILNAIHWIESSNWDGKYAIVCAAETTSSSGAVALLIGPDAPLILESIRGSFLAGNSASELTNYLETLNKSFAAYKINIGKAVDVNGSPTDEPAAKSVKLSDFDYFIFNSPQVEVAQKAYYHLAYQDYMSHPSAPAYPQVRPSMEEASPEESNKISVTAVKPTLFDFSISQYAQSVAPSQLLSTHLGEAYAGSLYGGLASLLTNVPPYKLFDKRISLFEHNSGFASSIFFAIRVRGDTSRIQMKLDLKRRLSEIGLVIPK</sequence>
<protein>
    <submittedName>
        <fullName evidence="5">Uncharacterized protein</fullName>
    </submittedName>
</protein>
<feature type="non-terminal residue" evidence="5">
    <location>
        <position position="1"/>
    </location>
</feature>
<evidence type="ECO:0000313" key="5">
    <source>
        <dbReference type="EMBL" id="THU85730.1"/>
    </source>
</evidence>
<evidence type="ECO:0000259" key="3">
    <source>
        <dbReference type="Pfam" id="PF01154"/>
    </source>
</evidence>
<feature type="domain" description="Hydroxymethylglutaryl-coenzyme A synthase N-terminal" evidence="3">
    <location>
        <begin position="2"/>
        <end position="95"/>
    </location>
</feature>
<dbReference type="PANTHER" id="PTHR43323:SF2">
    <property type="entry name" value="HYDROXYMETHYLGLUTARYL-COA SYNTHASE"/>
    <property type="match status" value="1"/>
</dbReference>
<keyword evidence="6" id="KW-1185">Reference proteome</keyword>
<dbReference type="InterPro" id="IPR016039">
    <property type="entry name" value="Thiolase-like"/>
</dbReference>
<gene>
    <name evidence="5" type="ORF">K435DRAFT_685025</name>
</gene>
<dbReference type="SUPFAM" id="SSF53901">
    <property type="entry name" value="Thiolase-like"/>
    <property type="match status" value="1"/>
</dbReference>
<comment type="similarity">
    <text evidence="1">Belongs to the thiolase-like superfamily. HMG-CoA synthase family.</text>
</comment>
<reference evidence="5 6" key="1">
    <citation type="journal article" date="2019" name="Nat. Ecol. Evol.">
        <title>Megaphylogeny resolves global patterns of mushroom evolution.</title>
        <authorList>
            <person name="Varga T."/>
            <person name="Krizsan K."/>
            <person name="Foldi C."/>
            <person name="Dima B."/>
            <person name="Sanchez-Garcia M."/>
            <person name="Sanchez-Ramirez S."/>
            <person name="Szollosi G.J."/>
            <person name="Szarkandi J.G."/>
            <person name="Papp V."/>
            <person name="Albert L."/>
            <person name="Andreopoulos W."/>
            <person name="Angelini C."/>
            <person name="Antonin V."/>
            <person name="Barry K.W."/>
            <person name="Bougher N.L."/>
            <person name="Buchanan P."/>
            <person name="Buyck B."/>
            <person name="Bense V."/>
            <person name="Catcheside P."/>
            <person name="Chovatia M."/>
            <person name="Cooper J."/>
            <person name="Damon W."/>
            <person name="Desjardin D."/>
            <person name="Finy P."/>
            <person name="Geml J."/>
            <person name="Haridas S."/>
            <person name="Hughes K."/>
            <person name="Justo A."/>
            <person name="Karasinski D."/>
            <person name="Kautmanova I."/>
            <person name="Kiss B."/>
            <person name="Kocsube S."/>
            <person name="Kotiranta H."/>
            <person name="LaButti K.M."/>
            <person name="Lechner B.E."/>
            <person name="Liimatainen K."/>
            <person name="Lipzen A."/>
            <person name="Lukacs Z."/>
            <person name="Mihaltcheva S."/>
            <person name="Morgado L.N."/>
            <person name="Niskanen T."/>
            <person name="Noordeloos M.E."/>
            <person name="Ohm R.A."/>
            <person name="Ortiz-Santana B."/>
            <person name="Ovrebo C."/>
            <person name="Racz N."/>
            <person name="Riley R."/>
            <person name="Savchenko A."/>
            <person name="Shiryaev A."/>
            <person name="Soop K."/>
            <person name="Spirin V."/>
            <person name="Szebenyi C."/>
            <person name="Tomsovsky M."/>
            <person name="Tulloss R.E."/>
            <person name="Uehling J."/>
            <person name="Grigoriev I.V."/>
            <person name="Vagvolgyi C."/>
            <person name="Papp T."/>
            <person name="Martin F.M."/>
            <person name="Miettinen O."/>
            <person name="Hibbett D.S."/>
            <person name="Nagy L.G."/>
        </authorList>
    </citation>
    <scope>NUCLEOTIDE SEQUENCE [LARGE SCALE GENOMIC DNA]</scope>
    <source>
        <strain evidence="5 6">CBS 962.96</strain>
    </source>
</reference>